<dbReference type="PROSITE" id="PS50850">
    <property type="entry name" value="MFS"/>
    <property type="match status" value="1"/>
</dbReference>
<sequence>MEFSDTEKALHEPAPGFESDATVTRAQQKPIGNTSEVNFRSCLTVLGGSLAVFCSVGFVNAFGVFQEYYKQNMLQDKSESDISWIGSVSIFLIYILSPVAGIVVDRFGPTTLLASGSLGLLVAVFTTSLCTKYYQFFLAQAVLLGASMAFLTLPPISVVSRCLPKHRGLAVGLVVGGSSIGGVVWPIMLERLLSTTDLGFGWVMRIVGFTMLPLLAFACATVREPLSSSPQQLPPAVAQSLEDSSENSRNSNSTKIAAAVKEPKTKAWDISIIKNQVFLCLCLGLALAYFGLFIPFFYVSSYAISRGIDAQLSFYLIAIMNGASLFGRTIPGHFADRWGYFNMILFALATSAITGFCWTAATSLAGLIVWSLAYGFASGAILTLQSACAGKIATHQTQGTAMGILMGALSVTSLVGSPIGGSLVSNHGYLALSMFTGATLIAGTFFVVVSGLLLNREVFVAV</sequence>
<dbReference type="PANTHER" id="PTHR11360">
    <property type="entry name" value="MONOCARBOXYLATE TRANSPORTER"/>
    <property type="match status" value="1"/>
</dbReference>
<keyword evidence="4" id="KW-0472">Membrane</keyword>
<dbReference type="SUPFAM" id="SSF103473">
    <property type="entry name" value="MFS general substrate transporter"/>
    <property type="match status" value="1"/>
</dbReference>
<dbReference type="InterPro" id="IPR011701">
    <property type="entry name" value="MFS"/>
</dbReference>
<feature type="transmembrane region" description="Helical" evidence="4">
    <location>
        <begin position="42"/>
        <end position="62"/>
    </location>
</feature>
<feature type="transmembrane region" description="Helical" evidence="4">
    <location>
        <begin position="135"/>
        <end position="156"/>
    </location>
</feature>
<evidence type="ECO:0000256" key="2">
    <source>
        <dbReference type="ARBA" id="ARBA00006727"/>
    </source>
</evidence>
<feature type="transmembrane region" description="Helical" evidence="4">
    <location>
        <begin position="111"/>
        <end position="129"/>
    </location>
</feature>
<dbReference type="GO" id="GO:0022857">
    <property type="term" value="F:transmembrane transporter activity"/>
    <property type="evidence" value="ECO:0007669"/>
    <property type="project" value="InterPro"/>
</dbReference>
<feature type="transmembrane region" description="Helical" evidence="4">
    <location>
        <begin position="429"/>
        <end position="454"/>
    </location>
</feature>
<evidence type="ECO:0000256" key="1">
    <source>
        <dbReference type="ARBA" id="ARBA00004141"/>
    </source>
</evidence>
<dbReference type="PANTHER" id="PTHR11360:SF250">
    <property type="entry name" value="MFS-TYPE TRANSPORTER AFUA_1G00970"/>
    <property type="match status" value="1"/>
</dbReference>
<evidence type="ECO:0000256" key="4">
    <source>
        <dbReference type="SAM" id="Phobius"/>
    </source>
</evidence>
<accession>A0AAE0HVQ4</accession>
<dbReference type="InterPro" id="IPR050327">
    <property type="entry name" value="Proton-linked_MCT"/>
</dbReference>
<feature type="transmembrane region" description="Helical" evidence="4">
    <location>
        <begin position="310"/>
        <end position="327"/>
    </location>
</feature>
<comment type="similarity">
    <text evidence="2">Belongs to the major facilitator superfamily. Monocarboxylate porter (TC 2.A.1.13) family.</text>
</comment>
<feature type="transmembrane region" description="Helical" evidence="4">
    <location>
        <begin position="168"/>
        <end position="188"/>
    </location>
</feature>
<feature type="transmembrane region" description="Helical" evidence="4">
    <location>
        <begin position="401"/>
        <end position="423"/>
    </location>
</feature>
<dbReference type="AlphaFoldDB" id="A0AAE0HVQ4"/>
<evidence type="ECO:0000256" key="3">
    <source>
        <dbReference type="SAM" id="MobiDB-lite"/>
    </source>
</evidence>
<reference evidence="6" key="1">
    <citation type="journal article" date="2023" name="Mol. Phylogenet. Evol.">
        <title>Genome-scale phylogeny and comparative genomics of the fungal order Sordariales.</title>
        <authorList>
            <person name="Hensen N."/>
            <person name="Bonometti L."/>
            <person name="Westerberg I."/>
            <person name="Brannstrom I.O."/>
            <person name="Guillou S."/>
            <person name="Cros-Aarteil S."/>
            <person name="Calhoun S."/>
            <person name="Haridas S."/>
            <person name="Kuo A."/>
            <person name="Mondo S."/>
            <person name="Pangilinan J."/>
            <person name="Riley R."/>
            <person name="LaButti K."/>
            <person name="Andreopoulos B."/>
            <person name="Lipzen A."/>
            <person name="Chen C."/>
            <person name="Yan M."/>
            <person name="Daum C."/>
            <person name="Ng V."/>
            <person name="Clum A."/>
            <person name="Steindorff A."/>
            <person name="Ohm R.A."/>
            <person name="Martin F."/>
            <person name="Silar P."/>
            <person name="Natvig D.O."/>
            <person name="Lalanne C."/>
            <person name="Gautier V."/>
            <person name="Ament-Velasquez S.L."/>
            <person name="Kruys A."/>
            <person name="Hutchinson M.I."/>
            <person name="Powell A.J."/>
            <person name="Barry K."/>
            <person name="Miller A.N."/>
            <person name="Grigoriev I.V."/>
            <person name="Debuchy R."/>
            <person name="Gladieux P."/>
            <person name="Hiltunen Thoren M."/>
            <person name="Johannesson H."/>
        </authorList>
    </citation>
    <scope>NUCLEOTIDE SEQUENCE</scope>
    <source>
        <strain evidence="6">CBS 118394</strain>
    </source>
</reference>
<feature type="region of interest" description="Disordered" evidence="3">
    <location>
        <begin position="1"/>
        <end position="25"/>
    </location>
</feature>
<dbReference type="Proteomes" id="UP001283341">
    <property type="component" value="Unassembled WGS sequence"/>
</dbReference>
<feature type="domain" description="Major facilitator superfamily (MFS) profile" evidence="5">
    <location>
        <begin position="41"/>
        <end position="462"/>
    </location>
</feature>
<dbReference type="InterPro" id="IPR020846">
    <property type="entry name" value="MFS_dom"/>
</dbReference>
<dbReference type="GO" id="GO:0016020">
    <property type="term" value="C:membrane"/>
    <property type="evidence" value="ECO:0007669"/>
    <property type="project" value="UniProtKB-SubCell"/>
</dbReference>
<dbReference type="EMBL" id="JAUEDM010000007">
    <property type="protein sequence ID" value="KAK3313631.1"/>
    <property type="molecule type" value="Genomic_DNA"/>
</dbReference>
<evidence type="ECO:0000313" key="6">
    <source>
        <dbReference type="EMBL" id="KAK3313631.1"/>
    </source>
</evidence>
<feature type="transmembrane region" description="Helical" evidence="4">
    <location>
        <begin position="367"/>
        <end position="389"/>
    </location>
</feature>
<protein>
    <submittedName>
        <fullName evidence="6">MFS monocarboxylate transporter</fullName>
    </submittedName>
</protein>
<keyword evidence="7" id="KW-1185">Reference proteome</keyword>
<proteinExistence type="inferred from homology"/>
<feature type="transmembrane region" description="Helical" evidence="4">
    <location>
        <begin position="277"/>
        <end position="298"/>
    </location>
</feature>
<dbReference type="Gene3D" id="1.20.1250.20">
    <property type="entry name" value="MFS general substrate transporter like domains"/>
    <property type="match status" value="1"/>
</dbReference>
<keyword evidence="4" id="KW-1133">Transmembrane helix</keyword>
<feature type="transmembrane region" description="Helical" evidence="4">
    <location>
        <begin position="82"/>
        <end position="104"/>
    </location>
</feature>
<organism evidence="6 7">
    <name type="scientific">Apodospora peruviana</name>
    <dbReference type="NCBI Taxonomy" id="516989"/>
    <lineage>
        <taxon>Eukaryota</taxon>
        <taxon>Fungi</taxon>
        <taxon>Dikarya</taxon>
        <taxon>Ascomycota</taxon>
        <taxon>Pezizomycotina</taxon>
        <taxon>Sordariomycetes</taxon>
        <taxon>Sordariomycetidae</taxon>
        <taxon>Sordariales</taxon>
        <taxon>Lasiosphaeriaceae</taxon>
        <taxon>Apodospora</taxon>
    </lineage>
</organism>
<name>A0AAE0HVQ4_9PEZI</name>
<feature type="transmembrane region" description="Helical" evidence="4">
    <location>
        <begin position="339"/>
        <end position="361"/>
    </location>
</feature>
<feature type="compositionally biased region" description="Basic and acidic residues" evidence="3">
    <location>
        <begin position="1"/>
        <end position="11"/>
    </location>
</feature>
<comment type="caution">
    <text evidence="6">The sequence shown here is derived from an EMBL/GenBank/DDBJ whole genome shotgun (WGS) entry which is preliminary data.</text>
</comment>
<dbReference type="Pfam" id="PF07690">
    <property type="entry name" value="MFS_1"/>
    <property type="match status" value="1"/>
</dbReference>
<feature type="transmembrane region" description="Helical" evidence="4">
    <location>
        <begin position="200"/>
        <end position="222"/>
    </location>
</feature>
<gene>
    <name evidence="6" type="ORF">B0H66DRAFT_566660</name>
</gene>
<comment type="subcellular location">
    <subcellularLocation>
        <location evidence="1">Membrane</location>
        <topology evidence="1">Multi-pass membrane protein</topology>
    </subcellularLocation>
</comment>
<dbReference type="InterPro" id="IPR036259">
    <property type="entry name" value="MFS_trans_sf"/>
</dbReference>
<keyword evidence="4" id="KW-0812">Transmembrane</keyword>
<evidence type="ECO:0000313" key="7">
    <source>
        <dbReference type="Proteomes" id="UP001283341"/>
    </source>
</evidence>
<evidence type="ECO:0000259" key="5">
    <source>
        <dbReference type="PROSITE" id="PS50850"/>
    </source>
</evidence>
<reference evidence="6" key="2">
    <citation type="submission" date="2023-06" db="EMBL/GenBank/DDBJ databases">
        <authorList>
            <consortium name="Lawrence Berkeley National Laboratory"/>
            <person name="Haridas S."/>
            <person name="Hensen N."/>
            <person name="Bonometti L."/>
            <person name="Westerberg I."/>
            <person name="Brannstrom I.O."/>
            <person name="Guillou S."/>
            <person name="Cros-Aarteil S."/>
            <person name="Calhoun S."/>
            <person name="Kuo A."/>
            <person name="Mondo S."/>
            <person name="Pangilinan J."/>
            <person name="Riley R."/>
            <person name="Labutti K."/>
            <person name="Andreopoulos B."/>
            <person name="Lipzen A."/>
            <person name="Chen C."/>
            <person name="Yanf M."/>
            <person name="Daum C."/>
            <person name="Ng V."/>
            <person name="Clum A."/>
            <person name="Steindorff A."/>
            <person name="Ohm R."/>
            <person name="Martin F."/>
            <person name="Silar P."/>
            <person name="Natvig D."/>
            <person name="Lalanne C."/>
            <person name="Gautier V."/>
            <person name="Ament-Velasquez S.L."/>
            <person name="Kruys A."/>
            <person name="Hutchinson M.I."/>
            <person name="Powell A.J."/>
            <person name="Barry K."/>
            <person name="Miller A.N."/>
            <person name="Grigoriev I.V."/>
            <person name="Debuchy R."/>
            <person name="Gladieux P."/>
            <person name="Thoren M.H."/>
            <person name="Johannesson H."/>
        </authorList>
    </citation>
    <scope>NUCLEOTIDE SEQUENCE</scope>
    <source>
        <strain evidence="6">CBS 118394</strain>
    </source>
</reference>